<accession>A0A2P4ZAX4</accession>
<dbReference type="Proteomes" id="UP000054821">
    <property type="component" value="Unassembled WGS sequence"/>
</dbReference>
<dbReference type="AlphaFoldDB" id="A0A2P4ZAX4"/>
<gene>
    <name evidence="1" type="ORF">TGAM01_v209718</name>
</gene>
<keyword evidence="2" id="KW-1185">Reference proteome</keyword>
<dbReference type="GeneID" id="29987734"/>
<dbReference type="RefSeq" id="XP_018659136.1">
    <property type="nucleotide sequence ID" value="XM_018807651.1"/>
</dbReference>
<sequence length="129" mass="14094">MQRPSPPVLLGPSPRRHHQRPSAAVWCSQLLTCFAFPASPRYLEYRRSKIRRPGRKSADALSPKRTGRVNATLVGTTFLDPRRPPSLGHLVIWTSAMACPVLYTPAAGLCNPCILIKNPPLDAGSQTVG</sequence>
<evidence type="ECO:0000313" key="2">
    <source>
        <dbReference type="Proteomes" id="UP000054821"/>
    </source>
</evidence>
<organism evidence="1 2">
    <name type="scientific">Trichoderma gamsii</name>
    <dbReference type="NCBI Taxonomy" id="398673"/>
    <lineage>
        <taxon>Eukaryota</taxon>
        <taxon>Fungi</taxon>
        <taxon>Dikarya</taxon>
        <taxon>Ascomycota</taxon>
        <taxon>Pezizomycotina</taxon>
        <taxon>Sordariomycetes</taxon>
        <taxon>Hypocreomycetidae</taxon>
        <taxon>Hypocreales</taxon>
        <taxon>Hypocreaceae</taxon>
        <taxon>Trichoderma</taxon>
    </lineage>
</organism>
<proteinExistence type="predicted"/>
<comment type="caution">
    <text evidence="1">The sequence shown here is derived from an EMBL/GenBank/DDBJ whole genome shotgun (WGS) entry which is preliminary data.</text>
</comment>
<reference evidence="1 2" key="1">
    <citation type="journal article" date="2016" name="Genome Announc.">
        <title>Draft Whole-Genome Sequence of Trichoderma gamsii T6085, a Promising Biocontrol Agent of Fusarium Head Blight on Wheat.</title>
        <authorList>
            <person name="Baroncelli R."/>
            <person name="Zapparata A."/>
            <person name="Piaggeschi G."/>
            <person name="Sarrocco S."/>
            <person name="Vannacci G."/>
        </authorList>
    </citation>
    <scope>NUCLEOTIDE SEQUENCE [LARGE SCALE GENOMIC DNA]</scope>
    <source>
        <strain evidence="1 2">T6085</strain>
    </source>
</reference>
<protein>
    <submittedName>
        <fullName evidence="1">Uncharacterized protein</fullName>
    </submittedName>
</protein>
<dbReference type="EMBL" id="JPDN02000050">
    <property type="protein sequence ID" value="PON21417.1"/>
    <property type="molecule type" value="Genomic_DNA"/>
</dbReference>
<evidence type="ECO:0000313" key="1">
    <source>
        <dbReference type="EMBL" id="PON21417.1"/>
    </source>
</evidence>
<name>A0A2P4ZAX4_9HYPO</name>